<feature type="region of interest" description="Disordered" evidence="1">
    <location>
        <begin position="380"/>
        <end position="415"/>
    </location>
</feature>
<sequence>MSDRDRPRREGRGQRDTRGQRDGGRGGRPDRPGRDRGSDRGSRQPGPPLPDDVAASDLDPEVRRDLLTLDKANAEIVARHLVMVSRILLEDPAQALEHARAARARASRVGVVRETVGIAAYNAGEWQESATELRAAKRITGNPALLPLIADCERGLGRPERAVEIARGDEGRSLTGEDATEMRIVEAGARMDLGEPEKAVVTLQAENLTPGQLGTGPARLFYAYASALEAAGRRDDAITWFMNAAAADVDDVTDAEFRLTELADDDVPGHARPVNGAAADIDSRPVPVTDVEPSAAPAPDTEAPAAPGESSVEPATSNPEADTLPRDIETVAGTADLSQTSTPPESAVHVDEDEAGPGADAETVPTHEVVAESTIVEGVPNPLTTLEDASEPPVSEASTSVASTSVASTSDASVAGDTGDVVTLVDRHDALLLDLDGTVFAGHRALPNALDALARLAIPRYFVTNNASRRPSEVAAHLRELGFEATDELVVTSAQSGARLLSEHLEPGSRALVIGTDGLAQEVREVGVGVTRSADDRPAAVIQGHSPGTGWAQLSEAALAIRAGALWIATNVDATLPSERGLLVGNGSMVAALRNATGKEPMVAGKPAAPLMADAIARARASAPLVVGDRLDTDIEGGHAVGIESALVLTGVSTVDDLLAAPPEQRPTYVLEDLAGLFVDIEAVRVADQPGWEIEVDGSTVRVAGSGAVAGLVPALAAVTWSAVDAGSADPTELRVVAEGVARTKLESLGVTLVG</sequence>
<dbReference type="PANTHER" id="PTHR19288">
    <property type="entry name" value="4-NITROPHENYLPHOSPHATASE-RELATED"/>
    <property type="match status" value="1"/>
</dbReference>
<dbReference type="AlphaFoldDB" id="A0A243Q8G6"/>
<feature type="compositionally biased region" description="Low complexity" evidence="1">
    <location>
        <begin position="293"/>
        <end position="307"/>
    </location>
</feature>
<dbReference type="Pfam" id="PF13344">
    <property type="entry name" value="Hydrolase_6"/>
    <property type="match status" value="1"/>
</dbReference>
<dbReference type="Pfam" id="PF13242">
    <property type="entry name" value="Hydrolase_like"/>
    <property type="match status" value="1"/>
</dbReference>
<dbReference type="RefSeq" id="WP_086536502.1">
    <property type="nucleotide sequence ID" value="NZ_NGFO01000021.1"/>
</dbReference>
<proteinExistence type="predicted"/>
<protein>
    <submittedName>
        <fullName evidence="3">HAD family hydrolase</fullName>
    </submittedName>
</protein>
<accession>A0A243Q8G6</accession>
<evidence type="ECO:0000259" key="2">
    <source>
        <dbReference type="Pfam" id="PF18407"/>
    </source>
</evidence>
<comment type="caution">
    <text evidence="3">The sequence shown here is derived from an EMBL/GenBank/DDBJ whole genome shotgun (WGS) entry which is preliminary data.</text>
</comment>
<dbReference type="PANTHER" id="PTHR19288:SF95">
    <property type="entry name" value="D-GLYCEROL 3-PHOSPHATE PHOSPHATASE"/>
    <property type="match status" value="1"/>
</dbReference>
<dbReference type="InterPro" id="IPR006357">
    <property type="entry name" value="HAD-SF_hydro_IIA"/>
</dbReference>
<dbReference type="Proteomes" id="UP000194632">
    <property type="component" value="Unassembled WGS sequence"/>
</dbReference>
<dbReference type="InterPro" id="IPR023214">
    <property type="entry name" value="HAD_sf"/>
</dbReference>
<dbReference type="SUPFAM" id="SSF48452">
    <property type="entry name" value="TPR-like"/>
    <property type="match status" value="1"/>
</dbReference>
<gene>
    <name evidence="3" type="ORF">CA982_17240</name>
</gene>
<keyword evidence="4" id="KW-1185">Reference proteome</keyword>
<dbReference type="Pfam" id="PF18407">
    <property type="entry name" value="GNAT_like"/>
    <property type="match status" value="1"/>
</dbReference>
<dbReference type="OrthoDB" id="3400930at2"/>
<feature type="region of interest" description="Disordered" evidence="1">
    <location>
        <begin position="1"/>
        <end position="58"/>
    </location>
</feature>
<feature type="region of interest" description="Disordered" evidence="1">
    <location>
        <begin position="266"/>
        <end position="362"/>
    </location>
</feature>
<dbReference type="STRING" id="417102.CA982_17240"/>
<evidence type="ECO:0000313" key="3">
    <source>
        <dbReference type="EMBL" id="OUC77360.1"/>
    </source>
</evidence>
<name>A0A243Q8G6_9ACTN</name>
<dbReference type="Gene3D" id="3.40.50.1000">
    <property type="entry name" value="HAD superfamily/HAD-like"/>
    <property type="match status" value="2"/>
</dbReference>
<keyword evidence="3" id="KW-0378">Hydrolase</keyword>
<dbReference type="NCBIfam" id="TIGR01460">
    <property type="entry name" value="HAD-SF-IIA"/>
    <property type="match status" value="1"/>
</dbReference>
<organism evidence="3 4">
    <name type="scientific">Gordonia lacunae</name>
    <dbReference type="NCBI Taxonomy" id="417102"/>
    <lineage>
        <taxon>Bacteria</taxon>
        <taxon>Bacillati</taxon>
        <taxon>Actinomycetota</taxon>
        <taxon>Actinomycetes</taxon>
        <taxon>Mycobacteriales</taxon>
        <taxon>Gordoniaceae</taxon>
        <taxon>Gordonia</taxon>
    </lineage>
</organism>
<dbReference type="EMBL" id="NGFO01000021">
    <property type="protein sequence ID" value="OUC77360.1"/>
    <property type="molecule type" value="Genomic_DNA"/>
</dbReference>
<feature type="compositionally biased region" description="Basic and acidic residues" evidence="1">
    <location>
        <begin position="1"/>
        <end position="42"/>
    </location>
</feature>
<reference evidence="3 4" key="1">
    <citation type="submission" date="2017-05" db="EMBL/GenBank/DDBJ databases">
        <title>Biotechnological potential of actinobacteria isolated from South African environments.</title>
        <authorList>
            <person name="Le Roes-Hill M."/>
            <person name="Prins A."/>
            <person name="Durrell K.A."/>
        </authorList>
    </citation>
    <scope>NUCLEOTIDE SEQUENCE [LARGE SCALE GENOMIC DNA]</scope>
    <source>
        <strain evidence="3">BS2</strain>
    </source>
</reference>
<feature type="compositionally biased region" description="Low complexity" evidence="1">
    <location>
        <begin position="394"/>
        <end position="415"/>
    </location>
</feature>
<dbReference type="SUPFAM" id="SSF56784">
    <property type="entry name" value="HAD-like"/>
    <property type="match status" value="1"/>
</dbReference>
<dbReference type="InterPro" id="IPR041065">
    <property type="entry name" value="GNAT-like"/>
</dbReference>
<dbReference type="GO" id="GO:0016791">
    <property type="term" value="F:phosphatase activity"/>
    <property type="evidence" value="ECO:0007669"/>
    <property type="project" value="TreeGrafter"/>
</dbReference>
<evidence type="ECO:0000313" key="4">
    <source>
        <dbReference type="Proteomes" id="UP000194632"/>
    </source>
</evidence>
<evidence type="ECO:0000256" key="1">
    <source>
        <dbReference type="SAM" id="MobiDB-lite"/>
    </source>
</evidence>
<dbReference type="InterPro" id="IPR011990">
    <property type="entry name" value="TPR-like_helical_dom_sf"/>
</dbReference>
<feature type="domain" description="GCN5-related N-acetyltransferase-like" evidence="2">
    <location>
        <begin position="689"/>
        <end position="750"/>
    </location>
</feature>
<dbReference type="GO" id="GO:0005737">
    <property type="term" value="C:cytoplasm"/>
    <property type="evidence" value="ECO:0007669"/>
    <property type="project" value="TreeGrafter"/>
</dbReference>
<dbReference type="Gene3D" id="1.25.40.10">
    <property type="entry name" value="Tetratricopeptide repeat domain"/>
    <property type="match status" value="1"/>
</dbReference>
<dbReference type="InterPro" id="IPR036412">
    <property type="entry name" value="HAD-like_sf"/>
</dbReference>